<dbReference type="InterPro" id="IPR001289">
    <property type="entry name" value="NFYA"/>
</dbReference>
<comment type="similarity">
    <text evidence="6">Belongs to the NFYA/HAP2 subunit family.</text>
</comment>
<dbReference type="GeneID" id="111019330"/>
<evidence type="ECO:0000313" key="10">
    <source>
        <dbReference type="RefSeq" id="XP_022151377.1"/>
    </source>
</evidence>
<evidence type="ECO:0000256" key="7">
    <source>
        <dbReference type="SAM" id="MobiDB-lite"/>
    </source>
</evidence>
<dbReference type="OrthoDB" id="1097733at2759"/>
<evidence type="ECO:0000256" key="4">
    <source>
        <dbReference type="ARBA" id="ARBA00023163"/>
    </source>
</evidence>
<evidence type="ECO:0000256" key="2">
    <source>
        <dbReference type="ARBA" id="ARBA00023015"/>
    </source>
</evidence>
<dbReference type="RefSeq" id="XP_022151377.1">
    <property type="nucleotide sequence ID" value="XM_022295685.1"/>
</dbReference>
<dbReference type="RefSeq" id="XP_022151376.1">
    <property type="nucleotide sequence ID" value="XM_022295684.1"/>
</dbReference>
<organism evidence="8 10">
    <name type="scientific">Momordica charantia</name>
    <name type="common">Bitter gourd</name>
    <name type="synonym">Balsam pear</name>
    <dbReference type="NCBI Taxonomy" id="3673"/>
    <lineage>
        <taxon>Eukaryota</taxon>
        <taxon>Viridiplantae</taxon>
        <taxon>Streptophyta</taxon>
        <taxon>Embryophyta</taxon>
        <taxon>Tracheophyta</taxon>
        <taxon>Spermatophyta</taxon>
        <taxon>Magnoliopsida</taxon>
        <taxon>eudicotyledons</taxon>
        <taxon>Gunneridae</taxon>
        <taxon>Pentapetalae</taxon>
        <taxon>rosids</taxon>
        <taxon>fabids</taxon>
        <taxon>Cucurbitales</taxon>
        <taxon>Cucurbitaceae</taxon>
        <taxon>Momordiceae</taxon>
        <taxon>Momordica</taxon>
    </lineage>
</organism>
<evidence type="ECO:0000256" key="1">
    <source>
        <dbReference type="ARBA" id="ARBA00004123"/>
    </source>
</evidence>
<dbReference type="Proteomes" id="UP000504603">
    <property type="component" value="Unplaced"/>
</dbReference>
<dbReference type="SMART" id="SM00521">
    <property type="entry name" value="CBF"/>
    <property type="match status" value="1"/>
</dbReference>
<evidence type="ECO:0000256" key="6">
    <source>
        <dbReference type="RuleBase" id="RU367155"/>
    </source>
</evidence>
<dbReference type="KEGG" id="mcha:111019330"/>
<feature type="region of interest" description="Disordered" evidence="7">
    <location>
        <begin position="201"/>
        <end position="220"/>
    </location>
</feature>
<sequence>MAPQTGYLKEHEGIVPNSLGQLSSSPARLWSAFGQGSQTIFGDFGQLKASSIEQLGSNGKEFTGAKQAAQVSEHGLEKVNTAPFSIYPGDCKNSVDAQKPSPVFSLQSPLSEYHTRFELGFGQPVICANYPYMEQHYGILSAYGPQIPGRVMLPMSLTTDDGPIYVNAKQYHGIIRRRQIRAKAMMENRLARTRKPYMHESRHLHAMRRPRGSGGRFLNTKNLKDGKISLESKKVDNVNLSESTGSQCSVVLQSESGTLNSPNEAKGRGFNLSSSEVPSMFSRGLQRFQISHLRPSMQSLAEIIDGGGHGMVLPKWVAAADNCCDLCV</sequence>
<accession>A0A6J1DDB6</accession>
<dbReference type="AlphaFoldDB" id="A0A6J1DDB6"/>
<keyword evidence="4 6" id="KW-0804">Transcription</keyword>
<dbReference type="GO" id="GO:0003700">
    <property type="term" value="F:DNA-binding transcription factor activity"/>
    <property type="evidence" value="ECO:0007669"/>
    <property type="project" value="UniProtKB-UniRule"/>
</dbReference>
<evidence type="ECO:0000256" key="3">
    <source>
        <dbReference type="ARBA" id="ARBA00023125"/>
    </source>
</evidence>
<evidence type="ECO:0000313" key="9">
    <source>
        <dbReference type="RefSeq" id="XP_022151376.1"/>
    </source>
</evidence>
<keyword evidence="5 6" id="KW-0539">Nucleus</keyword>
<gene>
    <name evidence="9 10" type="primary">LOC111019330</name>
</gene>
<comment type="subunit">
    <text evidence="6">Heterotrimer.</text>
</comment>
<dbReference type="PRINTS" id="PR00616">
    <property type="entry name" value="CCAATSUBUNTB"/>
</dbReference>
<proteinExistence type="inferred from homology"/>
<evidence type="ECO:0000256" key="5">
    <source>
        <dbReference type="ARBA" id="ARBA00023242"/>
    </source>
</evidence>
<dbReference type="Pfam" id="PF02045">
    <property type="entry name" value="CBFB_NFYA"/>
    <property type="match status" value="1"/>
</dbReference>
<keyword evidence="3 6" id="KW-0238">DNA-binding</keyword>
<comment type="subcellular location">
    <subcellularLocation>
        <location evidence="1 6">Nucleus</location>
    </subcellularLocation>
</comment>
<protein>
    <recommendedName>
        <fullName evidence="6">Nuclear transcription factor Y subunit</fullName>
    </recommendedName>
</protein>
<dbReference type="PANTHER" id="PTHR12632">
    <property type="entry name" value="TRANSCRIPTION FACTOR NF-Y ALPHA-RELATED"/>
    <property type="match status" value="1"/>
</dbReference>
<dbReference type="GO" id="GO:0005634">
    <property type="term" value="C:nucleus"/>
    <property type="evidence" value="ECO:0007669"/>
    <property type="project" value="UniProtKB-SubCell"/>
</dbReference>
<dbReference type="Gene3D" id="6.10.250.2430">
    <property type="match status" value="1"/>
</dbReference>
<keyword evidence="2 6" id="KW-0805">Transcription regulation</keyword>
<name>A0A6J1DDB6_MOMCH</name>
<keyword evidence="8" id="KW-1185">Reference proteome</keyword>
<dbReference type="GO" id="GO:0003677">
    <property type="term" value="F:DNA binding"/>
    <property type="evidence" value="ECO:0007669"/>
    <property type="project" value="UniProtKB-KW"/>
</dbReference>
<comment type="function">
    <text evidence="6">Component of the sequence-specific heterotrimeric transcription factor (NF-Y) which specifically recognizes a 5'-CCAAT-3' box motif found in the promoters of its target genes.</text>
</comment>
<dbReference type="PROSITE" id="PS51152">
    <property type="entry name" value="NFYA_HAP2_2"/>
    <property type="match status" value="1"/>
</dbReference>
<reference evidence="9 10" key="1">
    <citation type="submission" date="2025-04" db="UniProtKB">
        <authorList>
            <consortium name="RefSeq"/>
        </authorList>
    </citation>
    <scope>IDENTIFICATION</scope>
    <source>
        <strain evidence="9 10">OHB3-1</strain>
    </source>
</reference>
<evidence type="ECO:0000313" key="8">
    <source>
        <dbReference type="Proteomes" id="UP000504603"/>
    </source>
</evidence>